<evidence type="ECO:0000256" key="3">
    <source>
        <dbReference type="ARBA" id="ARBA00023122"/>
    </source>
</evidence>
<accession>A0A238Y196</accession>
<feature type="domain" description="CBS" evidence="8">
    <location>
        <begin position="213"/>
        <end position="271"/>
    </location>
</feature>
<dbReference type="RefSeq" id="WP_089271570.1">
    <property type="nucleotide sequence ID" value="NZ_FZOC01000001.1"/>
</dbReference>
<dbReference type="PROSITE" id="PS51464">
    <property type="entry name" value="SIS"/>
    <property type="match status" value="1"/>
</dbReference>
<dbReference type="InterPro" id="IPR035474">
    <property type="entry name" value="SIS_Kpsf"/>
</dbReference>
<dbReference type="InterPro" id="IPR046342">
    <property type="entry name" value="CBS_dom_sf"/>
</dbReference>
<keyword evidence="3 7" id="KW-0129">CBS domain</keyword>
<dbReference type="OrthoDB" id="9762536at2"/>
<dbReference type="PANTHER" id="PTHR42745:SF1">
    <property type="entry name" value="ARABINOSE 5-PHOSPHATE ISOMERASE KDSD"/>
    <property type="match status" value="1"/>
</dbReference>
<dbReference type="GO" id="GO:0019146">
    <property type="term" value="F:arabinose-5-phosphate isomerase activity"/>
    <property type="evidence" value="ECO:0007669"/>
    <property type="project" value="UniProtKB-ARBA"/>
</dbReference>
<feature type="site" description="Catalytically relevant" evidence="6">
    <location>
        <position position="114"/>
    </location>
</feature>
<protein>
    <submittedName>
        <fullName evidence="10">Arabinose-5-phosphate isomerase</fullName>
    </submittedName>
</protein>
<feature type="site" description="Catalytically relevant" evidence="6">
    <location>
        <position position="62"/>
    </location>
</feature>
<feature type="binding site" evidence="5">
    <location>
        <position position="85"/>
    </location>
    <ligand>
        <name>Zn(2+)</name>
        <dbReference type="ChEBI" id="CHEBI:29105"/>
    </ligand>
</feature>
<dbReference type="InterPro" id="IPR000644">
    <property type="entry name" value="CBS_dom"/>
</dbReference>
<gene>
    <name evidence="10" type="ORF">SAMN04488503_0609</name>
</gene>
<evidence type="ECO:0000256" key="4">
    <source>
        <dbReference type="PIRNR" id="PIRNR004692"/>
    </source>
</evidence>
<dbReference type="InterPro" id="IPR046348">
    <property type="entry name" value="SIS_dom_sf"/>
</dbReference>
<dbReference type="GO" id="GO:1901135">
    <property type="term" value="P:carbohydrate derivative metabolic process"/>
    <property type="evidence" value="ECO:0007669"/>
    <property type="project" value="InterPro"/>
</dbReference>
<organism evidence="10 11">
    <name type="scientific">Humidesulfovibrio mexicanus</name>
    <dbReference type="NCBI Taxonomy" id="147047"/>
    <lineage>
        <taxon>Bacteria</taxon>
        <taxon>Pseudomonadati</taxon>
        <taxon>Thermodesulfobacteriota</taxon>
        <taxon>Desulfovibrionia</taxon>
        <taxon>Desulfovibrionales</taxon>
        <taxon>Desulfovibrionaceae</taxon>
        <taxon>Humidesulfovibrio</taxon>
    </lineage>
</organism>
<dbReference type="CDD" id="cd05014">
    <property type="entry name" value="SIS_Kpsf"/>
    <property type="match status" value="1"/>
</dbReference>
<dbReference type="NCBIfam" id="TIGR00393">
    <property type="entry name" value="kpsF"/>
    <property type="match status" value="1"/>
</dbReference>
<dbReference type="Gene3D" id="3.10.580.10">
    <property type="entry name" value="CBS-domain"/>
    <property type="match status" value="1"/>
</dbReference>
<evidence type="ECO:0000259" key="9">
    <source>
        <dbReference type="PROSITE" id="PS51464"/>
    </source>
</evidence>
<dbReference type="InterPro" id="IPR004800">
    <property type="entry name" value="KdsD/KpsF-type"/>
</dbReference>
<keyword evidence="2" id="KW-0677">Repeat</keyword>
<feature type="site" description="Catalytically relevant" evidence="6">
    <location>
        <position position="155"/>
    </location>
</feature>
<keyword evidence="11" id="KW-1185">Reference proteome</keyword>
<dbReference type="GO" id="GO:0005975">
    <property type="term" value="P:carbohydrate metabolic process"/>
    <property type="evidence" value="ECO:0007669"/>
    <property type="project" value="InterPro"/>
</dbReference>
<proteinExistence type="inferred from homology"/>
<name>A0A238Y196_9BACT</name>
<reference evidence="10 11" key="1">
    <citation type="submission" date="2017-06" db="EMBL/GenBank/DDBJ databases">
        <authorList>
            <person name="Kim H.J."/>
            <person name="Triplett B.A."/>
        </authorList>
    </citation>
    <scope>NUCLEOTIDE SEQUENCE [LARGE SCALE GENOMIC DNA]</scope>
    <source>
        <strain evidence="10 11">DSM 13116</strain>
    </source>
</reference>
<dbReference type="Proteomes" id="UP000198324">
    <property type="component" value="Unassembled WGS sequence"/>
</dbReference>
<dbReference type="Gene3D" id="3.40.50.10490">
    <property type="entry name" value="Glucose-6-phosphate isomerase like protein, domain 1"/>
    <property type="match status" value="1"/>
</dbReference>
<dbReference type="Pfam" id="PF01380">
    <property type="entry name" value="SIS"/>
    <property type="match status" value="1"/>
</dbReference>
<evidence type="ECO:0000256" key="5">
    <source>
        <dbReference type="PIRSR" id="PIRSR004692-2"/>
    </source>
</evidence>
<keyword evidence="5" id="KW-0479">Metal-binding</keyword>
<dbReference type="InterPro" id="IPR001347">
    <property type="entry name" value="SIS_dom"/>
</dbReference>
<feature type="site" description="Catalytically relevant" evidence="6">
    <location>
        <position position="196"/>
    </location>
</feature>
<dbReference type="AlphaFoldDB" id="A0A238Y196"/>
<evidence type="ECO:0000256" key="7">
    <source>
        <dbReference type="PROSITE-ProRule" id="PRU00703"/>
    </source>
</evidence>
<keyword evidence="10" id="KW-0413">Isomerase</keyword>
<evidence type="ECO:0000256" key="2">
    <source>
        <dbReference type="ARBA" id="ARBA00022737"/>
    </source>
</evidence>
<dbReference type="CDD" id="cd04604">
    <property type="entry name" value="CBS_pair_SIS_assoc"/>
    <property type="match status" value="1"/>
</dbReference>
<evidence type="ECO:0000256" key="1">
    <source>
        <dbReference type="ARBA" id="ARBA00008165"/>
    </source>
</evidence>
<comment type="similarity">
    <text evidence="1 4">Belongs to the SIS family. GutQ/KpsF subfamily.</text>
</comment>
<evidence type="ECO:0000256" key="6">
    <source>
        <dbReference type="PIRSR" id="PIRSR004692-3"/>
    </source>
</evidence>
<dbReference type="PROSITE" id="PS51371">
    <property type="entry name" value="CBS"/>
    <property type="match status" value="2"/>
</dbReference>
<dbReference type="GO" id="GO:0046872">
    <property type="term" value="F:metal ion binding"/>
    <property type="evidence" value="ECO:0007669"/>
    <property type="project" value="UniProtKB-KW"/>
</dbReference>
<feature type="domain" description="SIS" evidence="9">
    <location>
        <begin position="44"/>
        <end position="187"/>
    </location>
</feature>
<dbReference type="EMBL" id="FZOC01000001">
    <property type="protein sequence ID" value="SNR64995.1"/>
    <property type="molecule type" value="Genomic_DNA"/>
</dbReference>
<sequence length="338" mass="34704">MNPRHTNGAPPPGGWLALAREVLDIEIEGLAAVRGQLNGGFEEALALLAGCSGRVVVTGIGKSGLVGRKIAATLSSTGTPAFFLHPVEGAHGDLGMIRRGDVVLALSNSGETDELNTLLPALKSLGAAIVGMTGGAASTLARVSDVVVEVRVPREACPMGLAPTASTTAALAVGDALAVCLMRIKDFGSKDFKRVHPGGALGARLSQHIASLMHTEQLPIASHTAPLSEALAALNAGGFGLAALTEEDGRLVGVLTDGDVRRMLCKSGFDPARPVAEVMTQNPRSVSADASAAQVLDLMEARQITVLPVLDERGGLAGLVHLHDLLGKGRVRFAAEEP</sequence>
<evidence type="ECO:0000313" key="10">
    <source>
        <dbReference type="EMBL" id="SNR64995.1"/>
    </source>
</evidence>
<dbReference type="SUPFAM" id="SSF53697">
    <property type="entry name" value="SIS domain"/>
    <property type="match status" value="1"/>
</dbReference>
<dbReference type="GO" id="GO:0097367">
    <property type="term" value="F:carbohydrate derivative binding"/>
    <property type="evidence" value="ECO:0007669"/>
    <property type="project" value="InterPro"/>
</dbReference>
<feature type="domain" description="CBS" evidence="8">
    <location>
        <begin position="279"/>
        <end position="337"/>
    </location>
</feature>
<dbReference type="InterPro" id="IPR050986">
    <property type="entry name" value="GutQ/KpsF_isomerases"/>
</dbReference>
<dbReference type="PIRSF" id="PIRSF004692">
    <property type="entry name" value="KdsD_KpsF"/>
    <property type="match status" value="1"/>
</dbReference>
<dbReference type="Pfam" id="PF00571">
    <property type="entry name" value="CBS"/>
    <property type="match status" value="2"/>
</dbReference>
<dbReference type="FunFam" id="3.40.50.10490:FF:000011">
    <property type="entry name" value="Arabinose 5-phosphate isomerase"/>
    <property type="match status" value="1"/>
</dbReference>
<dbReference type="SMART" id="SM00116">
    <property type="entry name" value="CBS"/>
    <property type="match status" value="2"/>
</dbReference>
<dbReference type="PANTHER" id="PTHR42745">
    <property type="match status" value="1"/>
</dbReference>
<evidence type="ECO:0000259" key="8">
    <source>
        <dbReference type="PROSITE" id="PS51371"/>
    </source>
</evidence>
<keyword evidence="5" id="KW-0862">Zinc</keyword>
<evidence type="ECO:0000313" key="11">
    <source>
        <dbReference type="Proteomes" id="UP000198324"/>
    </source>
</evidence>